<name>A0ABP1F2S4_9FLAO</name>
<dbReference type="GO" id="GO:0160149">
    <property type="term" value="F:tRNA pseudouridine(65) synthase activity"/>
    <property type="evidence" value="ECO:0007669"/>
    <property type="project" value="UniProtKB-EC"/>
</dbReference>
<comment type="similarity">
    <text evidence="1">Belongs to the pseudouridine synthase RluA family.</text>
</comment>
<dbReference type="InterPro" id="IPR050188">
    <property type="entry name" value="RluA_PseudoU_synthase"/>
</dbReference>
<dbReference type="PANTHER" id="PTHR21600:SF87">
    <property type="entry name" value="RNA PSEUDOURIDYLATE SYNTHASE DOMAIN-CONTAINING PROTEIN 1"/>
    <property type="match status" value="1"/>
</dbReference>
<keyword evidence="4" id="KW-1185">Reference proteome</keyword>
<evidence type="ECO:0000259" key="2">
    <source>
        <dbReference type="Pfam" id="PF00849"/>
    </source>
</evidence>
<dbReference type="PANTHER" id="PTHR21600">
    <property type="entry name" value="MITOCHONDRIAL RNA PSEUDOURIDINE SYNTHASE"/>
    <property type="match status" value="1"/>
</dbReference>
<sequence>MKVEIIYQDEYFICVTKPNNVVVHHAHHSRNVADEKSLLQLLLDQTGNKLYPIHRLDRKTSGIILLCKDKKFVSKFQQLFTQNQIEKAYLGVVRGHAPDKLIIDSPVKGRDAKIHKEAETELNTLQTISLNIPVKPYDTSRYSLVKLTPKTGRLHQLRIHTNKISHPLIGDPKYGDKNHNLMFIKEFSYENLFLHAYKLIFKHPFTNEELVLKSSLPEDWNDLLKKFDWEVY</sequence>
<dbReference type="InterPro" id="IPR020103">
    <property type="entry name" value="PsdUridine_synth_cat_dom_sf"/>
</dbReference>
<keyword evidence="3" id="KW-0413">Isomerase</keyword>
<dbReference type="SUPFAM" id="SSF55120">
    <property type="entry name" value="Pseudouridine synthase"/>
    <property type="match status" value="1"/>
</dbReference>
<organism evidence="3 4">
    <name type="scientific">Tenacibaculum vairaonense</name>
    <dbReference type="NCBI Taxonomy" id="3137860"/>
    <lineage>
        <taxon>Bacteria</taxon>
        <taxon>Pseudomonadati</taxon>
        <taxon>Bacteroidota</taxon>
        <taxon>Flavobacteriia</taxon>
        <taxon>Flavobacteriales</taxon>
        <taxon>Flavobacteriaceae</taxon>
        <taxon>Tenacibaculum</taxon>
    </lineage>
</organism>
<evidence type="ECO:0000256" key="1">
    <source>
        <dbReference type="ARBA" id="ARBA00010876"/>
    </source>
</evidence>
<dbReference type="PROSITE" id="PS01129">
    <property type="entry name" value="PSI_RLU"/>
    <property type="match status" value="1"/>
</dbReference>
<protein>
    <submittedName>
        <fullName evidence="3">tRNA pseudouridine65 synthase</fullName>
        <ecNumber evidence="3">5.4.99.26</ecNumber>
    </submittedName>
</protein>
<evidence type="ECO:0000313" key="4">
    <source>
        <dbReference type="Proteomes" id="UP001497602"/>
    </source>
</evidence>
<dbReference type="EMBL" id="CAXJRC010000001">
    <property type="protein sequence ID" value="CAL2104778.1"/>
    <property type="molecule type" value="Genomic_DNA"/>
</dbReference>
<dbReference type="Pfam" id="PF00849">
    <property type="entry name" value="PseudoU_synth_2"/>
    <property type="match status" value="1"/>
</dbReference>
<feature type="domain" description="Pseudouridine synthase RsuA/RluA-like" evidence="2">
    <location>
        <begin position="11"/>
        <end position="162"/>
    </location>
</feature>
<gene>
    <name evidence="3" type="ORF">T190115A13A_100066</name>
</gene>
<proteinExistence type="inferred from homology"/>
<dbReference type="InterPro" id="IPR006224">
    <property type="entry name" value="PsdUridine_synth_RluA-like_CS"/>
</dbReference>
<comment type="caution">
    <text evidence="3">The sequence shown here is derived from an EMBL/GenBank/DDBJ whole genome shotgun (WGS) entry which is preliminary data.</text>
</comment>
<dbReference type="RefSeq" id="WP_348736439.1">
    <property type="nucleotide sequence ID" value="NZ_CAXJRC010000001.1"/>
</dbReference>
<dbReference type="Proteomes" id="UP001497602">
    <property type="component" value="Unassembled WGS sequence"/>
</dbReference>
<dbReference type="InterPro" id="IPR006145">
    <property type="entry name" value="PsdUridine_synth_RsuA/RluA"/>
</dbReference>
<reference evidence="3 4" key="1">
    <citation type="submission" date="2024-05" db="EMBL/GenBank/DDBJ databases">
        <authorList>
            <person name="Duchaud E."/>
        </authorList>
    </citation>
    <scope>NUCLEOTIDE SEQUENCE [LARGE SCALE GENOMIC DNA]</scope>
    <source>
        <strain evidence="3">Ena-SAMPLE-TAB-13-05-2024-13:56:06:370-140305</strain>
    </source>
</reference>
<accession>A0ABP1F2S4</accession>
<evidence type="ECO:0000313" key="3">
    <source>
        <dbReference type="EMBL" id="CAL2104778.1"/>
    </source>
</evidence>
<dbReference type="EC" id="5.4.99.26" evidence="3"/>
<dbReference type="Gene3D" id="3.30.2350.10">
    <property type="entry name" value="Pseudouridine synthase"/>
    <property type="match status" value="1"/>
</dbReference>